<organism evidence="1 2">
    <name type="scientific">Neofusicoccum parvum</name>
    <dbReference type="NCBI Taxonomy" id="310453"/>
    <lineage>
        <taxon>Eukaryota</taxon>
        <taxon>Fungi</taxon>
        <taxon>Dikarya</taxon>
        <taxon>Ascomycota</taxon>
        <taxon>Pezizomycotina</taxon>
        <taxon>Dothideomycetes</taxon>
        <taxon>Dothideomycetes incertae sedis</taxon>
        <taxon>Botryosphaeriales</taxon>
        <taxon>Botryosphaeriaceae</taxon>
        <taxon>Neofusicoccum</taxon>
    </lineage>
</organism>
<name>A0ACB5SDW5_9PEZI</name>
<proteinExistence type="predicted"/>
<accession>A0ACB5SDW5</accession>
<sequence length="709" mass="78285">MTRKKRIPDAPFLHDVHEFEAQCTQASAAVLVTLKALAEKHKQMRVWDHLSARVRKVVAMSKCIWGRAAPSMNALAESRWELGAEALWDTLGDALFSSDFVRLLAYFAHHADATTWPDAYQALVAAADARRANKSRRERISVTRAWVPSDVKDAMVALGVPLPAAAAPKTKTKATARTSAPPPSQSPSPPPSQSPLSRKREALAPPSHLAPIAEEASPRTIEDASPTNSRLTPIREEASSGTAGDPSPEIEQARKSELANLSDFDQDFDEDFDFLSAPSPSHSPPPSLSPTPSPPPVPTPHFPTPLHSTPRKRRPDDADPPCSPQRSPKRVCACADMPNNDTVVVATGRQIEQEERLYTALQQLQEDQWLGHTAIFETLALLTPPSMHLEETTLDDELPAEQLQRWATTARKPLGPDVGQVLCPLHRSRRRHWLLLHFHLAGHRVTLHDSIKLDAAAYVSELAASKALVQRFGQDWDAGGWKFELSLTTPQQDGFNDCGIFTIISCLQYIGRVRPIDQVDGSLWRTAFRCLLRNAASTPEEADTLVQGPPASPRQADPIPRHETLTRRCRLVHDCFLVFSCILFNLRSWPKSLQQEREVLAARLAARRQQLENARQVSQQGSMDNDGDIEALVRANVERLERDVARTDARLVGASRAATHVETACDAVNSLRLRLQAAAQDANALLDAAMASLDREKSRISDYVKIARG</sequence>
<evidence type="ECO:0000313" key="2">
    <source>
        <dbReference type="Proteomes" id="UP001165186"/>
    </source>
</evidence>
<reference evidence="1" key="1">
    <citation type="submission" date="2024-09" db="EMBL/GenBank/DDBJ databases">
        <title>Draft Genome Sequences of Neofusicoccum parvum.</title>
        <authorList>
            <person name="Ashida A."/>
            <person name="Camagna M."/>
            <person name="Tanaka A."/>
            <person name="Takemoto D."/>
        </authorList>
    </citation>
    <scope>NUCLEOTIDE SEQUENCE</scope>
    <source>
        <strain evidence="1">PPO83</strain>
    </source>
</reference>
<dbReference type="Proteomes" id="UP001165186">
    <property type="component" value="Unassembled WGS sequence"/>
</dbReference>
<comment type="caution">
    <text evidence="1">The sequence shown here is derived from an EMBL/GenBank/DDBJ whole genome shotgun (WGS) entry which is preliminary data.</text>
</comment>
<keyword evidence="2" id="KW-1185">Reference proteome</keyword>
<evidence type="ECO:0000313" key="1">
    <source>
        <dbReference type="EMBL" id="GME36588.1"/>
    </source>
</evidence>
<protein>
    <submittedName>
        <fullName evidence="1">Uncharacterized protein</fullName>
    </submittedName>
</protein>
<gene>
    <name evidence="1" type="primary">g11838</name>
    <name evidence="1" type="ORF">NpPPO83_00011838</name>
</gene>
<dbReference type="EMBL" id="BSXG01000297">
    <property type="protein sequence ID" value="GME36588.1"/>
    <property type="molecule type" value="Genomic_DNA"/>
</dbReference>